<comment type="caution">
    <text evidence="1">The sequence shown here is derived from an EMBL/GenBank/DDBJ whole genome shotgun (WGS) entry which is preliminary data.</text>
</comment>
<keyword evidence="2" id="KW-1185">Reference proteome</keyword>
<dbReference type="EMBL" id="JAWMWH010000001">
    <property type="protein sequence ID" value="MEJ6399680.1"/>
    <property type="molecule type" value="Genomic_DNA"/>
</dbReference>
<dbReference type="Proteomes" id="UP001370590">
    <property type="component" value="Unassembled WGS sequence"/>
</dbReference>
<accession>A0ABU8SIE8</accession>
<dbReference type="RefSeq" id="WP_339959525.1">
    <property type="nucleotide sequence ID" value="NZ_JAWMWH010000001.1"/>
</dbReference>
<proteinExistence type="predicted"/>
<name>A0ABU8SIE8_9LACO</name>
<organism evidence="1 2">
    <name type="scientific">Nicoliella lavandulae</name>
    <dbReference type="NCBI Taxonomy" id="3082954"/>
    <lineage>
        <taxon>Bacteria</taxon>
        <taxon>Bacillati</taxon>
        <taxon>Bacillota</taxon>
        <taxon>Bacilli</taxon>
        <taxon>Lactobacillales</taxon>
        <taxon>Lactobacillaceae</taxon>
        <taxon>Nicoliella</taxon>
    </lineage>
</organism>
<evidence type="ECO:0000313" key="2">
    <source>
        <dbReference type="Proteomes" id="UP001370590"/>
    </source>
</evidence>
<gene>
    <name evidence="1" type="ORF">R4146_00570</name>
</gene>
<sequence>MSSCMYRTAEDSAFNNVCDDVQNRIDRGLEKTSFIYETSYLRLIGWLKSYHPEVKVNYSTLAGIQVEEQDNQLMAKDDQTNWHHFGADDFNQIADYIRDHFVKTKVIVK</sequence>
<protein>
    <submittedName>
        <fullName evidence="1">Uncharacterized protein</fullName>
    </submittedName>
</protein>
<evidence type="ECO:0000313" key="1">
    <source>
        <dbReference type="EMBL" id="MEJ6399680.1"/>
    </source>
</evidence>
<reference evidence="1 2" key="1">
    <citation type="submission" date="2023-10" db="EMBL/GenBank/DDBJ databases">
        <title>Nicoliella lavandulae sp. nov. isolated from Lavandula angustifolia flowers.</title>
        <authorList>
            <person name="Alcantara C."/>
            <person name="Zuniga M."/>
            <person name="Landete J.M."/>
            <person name="Monedero V."/>
        </authorList>
    </citation>
    <scope>NUCLEOTIDE SEQUENCE [LARGE SCALE GENOMIC DNA]</scope>
    <source>
        <strain evidence="1 2">Es01</strain>
    </source>
</reference>